<dbReference type="EMBL" id="BAAARY010000001">
    <property type="protein sequence ID" value="GAA2510827.1"/>
    <property type="molecule type" value="Genomic_DNA"/>
</dbReference>
<name>A0ABN3MXS2_9ACTN</name>
<organism evidence="1 2">
    <name type="scientific">Pilimelia columellifera subsp. columellifera</name>
    <dbReference type="NCBI Taxonomy" id="706583"/>
    <lineage>
        <taxon>Bacteria</taxon>
        <taxon>Bacillati</taxon>
        <taxon>Actinomycetota</taxon>
        <taxon>Actinomycetes</taxon>
        <taxon>Micromonosporales</taxon>
        <taxon>Micromonosporaceae</taxon>
        <taxon>Pilimelia</taxon>
    </lineage>
</organism>
<dbReference type="Proteomes" id="UP001499978">
    <property type="component" value="Unassembled WGS sequence"/>
</dbReference>
<evidence type="ECO:0000313" key="2">
    <source>
        <dbReference type="Proteomes" id="UP001499978"/>
    </source>
</evidence>
<gene>
    <name evidence="1" type="ORF">GCM10010201_02030</name>
</gene>
<reference evidence="1 2" key="1">
    <citation type="journal article" date="2019" name="Int. J. Syst. Evol. Microbiol.">
        <title>The Global Catalogue of Microorganisms (GCM) 10K type strain sequencing project: providing services to taxonomists for standard genome sequencing and annotation.</title>
        <authorList>
            <consortium name="The Broad Institute Genomics Platform"/>
            <consortium name="The Broad Institute Genome Sequencing Center for Infectious Disease"/>
            <person name="Wu L."/>
            <person name="Ma J."/>
        </authorList>
    </citation>
    <scope>NUCLEOTIDE SEQUENCE [LARGE SCALE GENOMIC DNA]</scope>
    <source>
        <strain evidence="1 2">JCM 3367</strain>
    </source>
</reference>
<protein>
    <submittedName>
        <fullName evidence="1">Uncharacterized protein</fullName>
    </submittedName>
</protein>
<dbReference type="RefSeq" id="WP_344166811.1">
    <property type="nucleotide sequence ID" value="NZ_BAAARY010000001.1"/>
</dbReference>
<comment type="caution">
    <text evidence="1">The sequence shown here is derived from an EMBL/GenBank/DDBJ whole genome shotgun (WGS) entry which is preliminary data.</text>
</comment>
<evidence type="ECO:0000313" key="1">
    <source>
        <dbReference type="EMBL" id="GAA2510827.1"/>
    </source>
</evidence>
<proteinExistence type="predicted"/>
<sequence>MNVPAPRRLALTGLELATLAGRAGWTPPPGFGGPRAAPGALRRAEAGLVERGIMTTGPGAGGPSLAVPVAANLAVFAAAVATICVESRVRGDGSTAWYAVTDRLGASLFALGDGAAELSLFPAELLGRELIRAVPSFPPDDETARAFALGLAPEPPPAGRAPLAALAHQDADPDTADGTPLSWREREFAEHLRRRTFGMLRCLVTGAPDGWRVAGQVLWLATDAGWVGALPAGAEHGRRMVDLIPVTRQQIGAWIAPHLSTVVGATR</sequence>
<keyword evidence="2" id="KW-1185">Reference proteome</keyword>
<accession>A0ABN3MXS2</accession>